<dbReference type="GO" id="GO:0016020">
    <property type="term" value="C:membrane"/>
    <property type="evidence" value="ECO:0007669"/>
    <property type="project" value="UniProtKB-SubCell"/>
</dbReference>
<dbReference type="InterPro" id="IPR036749">
    <property type="entry name" value="Expansin_CBD_sf"/>
</dbReference>
<dbReference type="Gene3D" id="2.40.40.10">
    <property type="entry name" value="RlpA-like domain"/>
    <property type="match status" value="1"/>
</dbReference>
<evidence type="ECO:0000313" key="10">
    <source>
        <dbReference type="Proteomes" id="UP000825729"/>
    </source>
</evidence>
<dbReference type="SMART" id="SM00837">
    <property type="entry name" value="DPBB_1"/>
    <property type="match status" value="1"/>
</dbReference>
<keyword evidence="4" id="KW-0732">Signal</keyword>
<dbReference type="PROSITE" id="PS50843">
    <property type="entry name" value="EXPANSIN_CBD"/>
    <property type="match status" value="1"/>
</dbReference>
<dbReference type="Pfam" id="PF03330">
    <property type="entry name" value="DPBB_1"/>
    <property type="match status" value="1"/>
</dbReference>
<dbReference type="PROSITE" id="PS50842">
    <property type="entry name" value="EXPANSIN_EG45"/>
    <property type="match status" value="1"/>
</dbReference>
<comment type="similarity">
    <text evidence="1 6">Belongs to the expansin family. Expansin A subfamily.</text>
</comment>
<dbReference type="InterPro" id="IPR002963">
    <property type="entry name" value="Expansin"/>
</dbReference>
<evidence type="ECO:0000313" key="9">
    <source>
        <dbReference type="EMBL" id="KAG9446750.1"/>
    </source>
</evidence>
<sequence length="252" mass="27921">MQPFTGTSPGKAPQRYSINVRIYVCVSWHGTPHAGGACGYENLFDRGYGLENTALSEPFYKNGLACGSCYEVKCNNDPRWCLPGRSVKVTVTNFCPDTRHITKPFYYHNNMIINSRIGLNSPYLSHFDLSMPMFMKIADITAGLIPVLYRRIPCSKVGGVKFELKGNPWFLTVLVYNVAGAGDVVGVSVKGGNTGWMSMNRNWGQVWDVHAQLGGQSLSFRVSTGDGRTVEAYDVAPSNWQVGQNYEAHVQF</sequence>
<comment type="function">
    <text evidence="6">Causes loosening and extension of plant cell walls by disrupting non-covalent bonding between cellulose microfibrils and matrix glucans. No enzymatic activity has been found.</text>
</comment>
<keyword evidence="6" id="KW-0961">Cell wall biogenesis/degradation</keyword>
<dbReference type="SUPFAM" id="SSF49590">
    <property type="entry name" value="PHL pollen allergen"/>
    <property type="match status" value="1"/>
</dbReference>
<dbReference type="Proteomes" id="UP000825729">
    <property type="component" value="Unassembled WGS sequence"/>
</dbReference>
<dbReference type="InterPro" id="IPR036908">
    <property type="entry name" value="RlpA-like_sf"/>
</dbReference>
<evidence type="ECO:0000259" key="7">
    <source>
        <dbReference type="PROSITE" id="PS50842"/>
    </source>
</evidence>
<organism evidence="9 10">
    <name type="scientific">Aristolochia fimbriata</name>
    <name type="common">White veined hardy Dutchman's pipe vine</name>
    <dbReference type="NCBI Taxonomy" id="158543"/>
    <lineage>
        <taxon>Eukaryota</taxon>
        <taxon>Viridiplantae</taxon>
        <taxon>Streptophyta</taxon>
        <taxon>Embryophyta</taxon>
        <taxon>Tracheophyta</taxon>
        <taxon>Spermatophyta</taxon>
        <taxon>Magnoliopsida</taxon>
        <taxon>Magnoliidae</taxon>
        <taxon>Piperales</taxon>
        <taxon>Aristolochiaceae</taxon>
        <taxon>Aristolochia</taxon>
    </lineage>
</organism>
<dbReference type="InterPro" id="IPR007112">
    <property type="entry name" value="Expansin/allergen_DPBB_dom"/>
</dbReference>
<gene>
    <name evidence="9" type="ORF">H6P81_012878</name>
</gene>
<keyword evidence="2 6" id="KW-0134">Cell wall</keyword>
<evidence type="ECO:0000256" key="6">
    <source>
        <dbReference type="RuleBase" id="RU365023"/>
    </source>
</evidence>
<proteinExistence type="inferred from homology"/>
<reference evidence="9 10" key="1">
    <citation type="submission" date="2021-07" db="EMBL/GenBank/DDBJ databases">
        <title>The Aristolochia fimbriata genome: insights into angiosperm evolution, floral development and chemical biosynthesis.</title>
        <authorList>
            <person name="Jiao Y."/>
        </authorList>
    </citation>
    <scope>NUCLEOTIDE SEQUENCE [LARGE SCALE GENOMIC DNA]</scope>
    <source>
        <strain evidence="9">IBCAS-2021</strain>
        <tissue evidence="9">Leaf</tissue>
    </source>
</reference>
<keyword evidence="5" id="KW-0472">Membrane</keyword>
<comment type="subcellular location">
    <subcellularLocation>
        <location evidence="6">Secreted</location>
        <location evidence="6">Cell wall</location>
    </subcellularLocation>
    <subcellularLocation>
        <location evidence="6">Membrane</location>
        <topology evidence="6">Peripheral membrane protein</topology>
    </subcellularLocation>
</comment>
<name>A0AAV7ED38_ARIFI</name>
<dbReference type="InterPro" id="IPR007117">
    <property type="entry name" value="Expansin_CBD"/>
</dbReference>
<dbReference type="AlphaFoldDB" id="A0AAV7ED38"/>
<evidence type="ECO:0000256" key="3">
    <source>
        <dbReference type="ARBA" id="ARBA00022525"/>
    </source>
</evidence>
<evidence type="ECO:0000259" key="8">
    <source>
        <dbReference type="PROSITE" id="PS50843"/>
    </source>
</evidence>
<dbReference type="PRINTS" id="PR01226">
    <property type="entry name" value="EXPANSIN"/>
</dbReference>
<dbReference type="Gene3D" id="2.60.40.760">
    <property type="entry name" value="Expansin, cellulose-binding-like domain"/>
    <property type="match status" value="1"/>
</dbReference>
<dbReference type="Pfam" id="PF01357">
    <property type="entry name" value="Expansin_C"/>
    <property type="match status" value="1"/>
</dbReference>
<dbReference type="GO" id="GO:0005576">
    <property type="term" value="C:extracellular region"/>
    <property type="evidence" value="ECO:0007669"/>
    <property type="project" value="InterPro"/>
</dbReference>
<accession>A0AAV7ED38</accession>
<feature type="domain" description="Expansin-like EG45" evidence="7">
    <location>
        <begin position="35"/>
        <end position="159"/>
    </location>
</feature>
<dbReference type="EMBL" id="JAINDJ010000005">
    <property type="protein sequence ID" value="KAG9446750.1"/>
    <property type="molecule type" value="Genomic_DNA"/>
</dbReference>
<comment type="caution">
    <text evidence="9">The sequence shown here is derived from an EMBL/GenBank/DDBJ whole genome shotgun (WGS) entry which is preliminary data.</text>
</comment>
<dbReference type="InterPro" id="IPR009009">
    <property type="entry name" value="RlpA-like_DPBB"/>
</dbReference>
<evidence type="ECO:0000256" key="5">
    <source>
        <dbReference type="ARBA" id="ARBA00023136"/>
    </source>
</evidence>
<dbReference type="PANTHER" id="PTHR31867">
    <property type="entry name" value="EXPANSIN-A15"/>
    <property type="match status" value="1"/>
</dbReference>
<dbReference type="InterPro" id="IPR007118">
    <property type="entry name" value="Expan_Lol_pI"/>
</dbReference>
<feature type="domain" description="Expansin-like CBD" evidence="8">
    <location>
        <begin position="169"/>
        <end position="248"/>
    </location>
</feature>
<evidence type="ECO:0000256" key="4">
    <source>
        <dbReference type="ARBA" id="ARBA00022729"/>
    </source>
</evidence>
<keyword evidence="10" id="KW-1185">Reference proteome</keyword>
<dbReference type="SUPFAM" id="SSF50685">
    <property type="entry name" value="Barwin-like endoglucanases"/>
    <property type="match status" value="1"/>
</dbReference>
<protein>
    <recommendedName>
        <fullName evidence="6">Expansin</fullName>
    </recommendedName>
</protein>
<dbReference type="PRINTS" id="PR01225">
    <property type="entry name" value="EXPANSNFAMLY"/>
</dbReference>
<evidence type="ECO:0000256" key="2">
    <source>
        <dbReference type="ARBA" id="ARBA00022512"/>
    </source>
</evidence>
<dbReference type="GO" id="GO:0009664">
    <property type="term" value="P:plant-type cell wall organization"/>
    <property type="evidence" value="ECO:0007669"/>
    <property type="project" value="InterPro"/>
</dbReference>
<keyword evidence="3 6" id="KW-0964">Secreted</keyword>
<evidence type="ECO:0000256" key="1">
    <source>
        <dbReference type="ARBA" id="ARBA00005392"/>
    </source>
</evidence>